<dbReference type="GO" id="GO:0051301">
    <property type="term" value="P:cell division"/>
    <property type="evidence" value="ECO:0007669"/>
    <property type="project" value="UniProtKB-KW"/>
</dbReference>
<dbReference type="GO" id="GO:0042834">
    <property type="term" value="F:peptidoglycan binding"/>
    <property type="evidence" value="ECO:0007669"/>
    <property type="project" value="InterPro"/>
</dbReference>
<accession>A0A7X8TRX6</accession>
<dbReference type="InterPro" id="IPR007730">
    <property type="entry name" value="SPOR-like_dom"/>
</dbReference>
<evidence type="ECO:0000256" key="2">
    <source>
        <dbReference type="SAM" id="Phobius"/>
    </source>
</evidence>
<evidence type="ECO:0000313" key="5">
    <source>
        <dbReference type="Proteomes" id="UP000535589"/>
    </source>
</evidence>
<keyword evidence="4" id="KW-0132">Cell division</keyword>
<reference evidence="4 5" key="1">
    <citation type="submission" date="2020-04" db="EMBL/GenBank/DDBJ databases">
        <title>Vibrio sp. SM6, a novel species isolated from seawater.</title>
        <authorList>
            <person name="Wang X."/>
        </authorList>
    </citation>
    <scope>NUCLEOTIDE SEQUENCE [LARGE SCALE GENOMIC DNA]</scope>
    <source>
        <strain evidence="4 5">SM6</strain>
    </source>
</reference>
<protein>
    <submittedName>
        <fullName evidence="4">Cell division protein FtsN</fullName>
    </submittedName>
</protein>
<dbReference type="AlphaFoldDB" id="A0A7X8TRX6"/>
<evidence type="ECO:0000313" key="4">
    <source>
        <dbReference type="EMBL" id="NLS13502.1"/>
    </source>
</evidence>
<keyword evidence="4" id="KW-0131">Cell cycle</keyword>
<dbReference type="InterPro" id="IPR036680">
    <property type="entry name" value="SPOR-like_sf"/>
</dbReference>
<feature type="compositionally biased region" description="Polar residues" evidence="1">
    <location>
        <begin position="64"/>
        <end position="74"/>
    </location>
</feature>
<comment type="caution">
    <text evidence="4">The sequence shown here is derived from an EMBL/GenBank/DDBJ whole genome shotgun (WGS) entry which is preliminary data.</text>
</comment>
<proteinExistence type="predicted"/>
<dbReference type="PANTHER" id="PTHR38687:SF2">
    <property type="entry name" value="CELL DIVISION PROTEIN FTSN"/>
    <property type="match status" value="1"/>
</dbReference>
<dbReference type="InterPro" id="IPR052521">
    <property type="entry name" value="Cell_div_SPOR-domain"/>
</dbReference>
<name>A0A7X8TRX6_9VIBR</name>
<keyword evidence="2" id="KW-0472">Membrane</keyword>
<dbReference type="Proteomes" id="UP000535589">
    <property type="component" value="Unassembled WGS sequence"/>
</dbReference>
<sequence>MANRDYVRRGKGAAKPSSARSAKSKTSTKNTPRRKHWRSLVAAIVLVGGFGSFLYWLNSSPAPQTPEVVTQPTAPSKPAKTETLPPPPEEKWEYPKTLPEREIVVEAKELEVSKIPYILQCGAFKRPGDAEARKLDIAFQGLASQIILPSEGSGWYRVVLGPYATKRAAESDQRKLQRVDIQPCAIWKEAL</sequence>
<dbReference type="SUPFAM" id="SSF110997">
    <property type="entry name" value="Sporulation related repeat"/>
    <property type="match status" value="1"/>
</dbReference>
<feature type="region of interest" description="Disordered" evidence="1">
    <location>
        <begin position="1"/>
        <end position="34"/>
    </location>
</feature>
<dbReference type="Gene3D" id="3.30.70.1070">
    <property type="entry name" value="Sporulation related repeat"/>
    <property type="match status" value="1"/>
</dbReference>
<dbReference type="RefSeq" id="WP_168836599.1">
    <property type="nucleotide sequence ID" value="NZ_JABAIK010000010.1"/>
</dbReference>
<feature type="domain" description="SPOR" evidence="3">
    <location>
        <begin position="111"/>
        <end position="190"/>
    </location>
</feature>
<evidence type="ECO:0000256" key="1">
    <source>
        <dbReference type="SAM" id="MobiDB-lite"/>
    </source>
</evidence>
<organism evidence="4 5">
    <name type="scientific">Vibrio agarilyticus</name>
    <dbReference type="NCBI Taxonomy" id="2726741"/>
    <lineage>
        <taxon>Bacteria</taxon>
        <taxon>Pseudomonadati</taxon>
        <taxon>Pseudomonadota</taxon>
        <taxon>Gammaproteobacteria</taxon>
        <taxon>Vibrionales</taxon>
        <taxon>Vibrionaceae</taxon>
        <taxon>Vibrio</taxon>
    </lineage>
</organism>
<dbReference type="EMBL" id="JABAIK010000010">
    <property type="protein sequence ID" value="NLS13502.1"/>
    <property type="molecule type" value="Genomic_DNA"/>
</dbReference>
<keyword evidence="2" id="KW-0812">Transmembrane</keyword>
<evidence type="ECO:0000259" key="3">
    <source>
        <dbReference type="PROSITE" id="PS51724"/>
    </source>
</evidence>
<dbReference type="Pfam" id="PF05036">
    <property type="entry name" value="SPOR"/>
    <property type="match status" value="1"/>
</dbReference>
<feature type="transmembrane region" description="Helical" evidence="2">
    <location>
        <begin position="39"/>
        <end position="57"/>
    </location>
</feature>
<dbReference type="PANTHER" id="PTHR38687">
    <property type="entry name" value="CELL DIVISION PROTEIN DEDD-RELATED"/>
    <property type="match status" value="1"/>
</dbReference>
<gene>
    <name evidence="4" type="ORF">HGP28_11425</name>
</gene>
<feature type="region of interest" description="Disordered" evidence="1">
    <location>
        <begin position="64"/>
        <end position="93"/>
    </location>
</feature>
<feature type="compositionally biased region" description="Low complexity" evidence="1">
    <location>
        <begin position="13"/>
        <end position="29"/>
    </location>
</feature>
<dbReference type="PROSITE" id="PS51724">
    <property type="entry name" value="SPOR"/>
    <property type="match status" value="1"/>
</dbReference>
<keyword evidence="2" id="KW-1133">Transmembrane helix</keyword>
<keyword evidence="5" id="KW-1185">Reference proteome</keyword>